<keyword evidence="2" id="KW-1185">Reference proteome</keyword>
<gene>
    <name evidence="1" type="ORF">SNAT2548_LOCUS9711</name>
</gene>
<name>A0A812KT02_9DINO</name>
<organism evidence="1 2">
    <name type="scientific">Symbiodinium natans</name>
    <dbReference type="NCBI Taxonomy" id="878477"/>
    <lineage>
        <taxon>Eukaryota</taxon>
        <taxon>Sar</taxon>
        <taxon>Alveolata</taxon>
        <taxon>Dinophyceae</taxon>
        <taxon>Suessiales</taxon>
        <taxon>Symbiodiniaceae</taxon>
        <taxon>Symbiodinium</taxon>
    </lineage>
</organism>
<dbReference type="OrthoDB" id="10460232at2759"/>
<dbReference type="EMBL" id="CAJNDS010000779">
    <property type="protein sequence ID" value="CAE7233171.1"/>
    <property type="molecule type" value="Genomic_DNA"/>
</dbReference>
<protein>
    <submittedName>
        <fullName evidence="1">Uncharacterized protein</fullName>
    </submittedName>
</protein>
<sequence>MKDDHAAELSNSPPPVRPHGFARTFCDLHCIRDAVRKGDDAILRALEEAVEIVGKNTQILLEHYVGEKSGVSLAEQAAALRRGVAAQLSEVLQVAQEAPLEPRASLAAQRAVSSFAGRWRIHPAGVNASLRMLSDDVSTLHSAVMAVSGRKLSMVEEVQQGSVRMAASMNDFLKAKAHVLGLYHETAGKGKRVQRWLKNHFERKLSLMTEFQEARVGQALETFDSMWWGIRRKLDGYLEAAGEHTQATRRAVDALRGYTSQCRVNFDQLKAAYAASARAERNAHEVLKKTWSEVTFQVGLLASRVVDGGLLDQLALADVKAAQVIDASRNEIDAFCTSDGPAALKHIRAHLDKVTDEGFLGQTQRQIGILLGEMEMLQHRFSAAGLGGAPHAEVAREAAVRLETAVSGARSGANHLAKQMAEHWQHQLCGRVSRLFRWLW</sequence>
<dbReference type="Proteomes" id="UP000604046">
    <property type="component" value="Unassembled WGS sequence"/>
</dbReference>
<reference evidence="1" key="1">
    <citation type="submission" date="2021-02" db="EMBL/GenBank/DDBJ databases">
        <authorList>
            <person name="Dougan E. K."/>
            <person name="Rhodes N."/>
            <person name="Thang M."/>
            <person name="Chan C."/>
        </authorList>
    </citation>
    <scope>NUCLEOTIDE SEQUENCE</scope>
</reference>
<proteinExistence type="predicted"/>
<evidence type="ECO:0000313" key="1">
    <source>
        <dbReference type="EMBL" id="CAE7233171.1"/>
    </source>
</evidence>
<comment type="caution">
    <text evidence="1">The sequence shown here is derived from an EMBL/GenBank/DDBJ whole genome shotgun (WGS) entry which is preliminary data.</text>
</comment>
<dbReference type="AlphaFoldDB" id="A0A812KT02"/>
<evidence type="ECO:0000313" key="2">
    <source>
        <dbReference type="Proteomes" id="UP000604046"/>
    </source>
</evidence>
<accession>A0A812KT02</accession>